<organism evidence="1 2">
    <name type="scientific">Centipeda periodontii DSM 2778</name>
    <dbReference type="NCBI Taxonomy" id="888060"/>
    <lineage>
        <taxon>Bacteria</taxon>
        <taxon>Bacillati</taxon>
        <taxon>Bacillota</taxon>
        <taxon>Negativicutes</taxon>
        <taxon>Selenomonadales</taxon>
        <taxon>Selenomonadaceae</taxon>
        <taxon>Centipeda</taxon>
    </lineage>
</organism>
<gene>
    <name evidence="1" type="ORF">HMPREF9081_2155</name>
</gene>
<dbReference type="AlphaFoldDB" id="F5RPG9"/>
<reference evidence="1 2" key="1">
    <citation type="submission" date="2011-04" db="EMBL/GenBank/DDBJ databases">
        <authorList>
            <person name="Muzny D."/>
            <person name="Qin X."/>
            <person name="Deng J."/>
            <person name="Jiang H."/>
            <person name="Liu Y."/>
            <person name="Qu J."/>
            <person name="Song X.-Z."/>
            <person name="Zhang L."/>
            <person name="Thornton R."/>
            <person name="Coyle M."/>
            <person name="Francisco L."/>
            <person name="Jackson L."/>
            <person name="Javaid M."/>
            <person name="Korchina V."/>
            <person name="Kovar C."/>
            <person name="Mata R."/>
            <person name="Mathew T."/>
            <person name="Ngo R."/>
            <person name="Nguyen L."/>
            <person name="Nguyen N."/>
            <person name="Okwuonu G."/>
            <person name="Ongeri F."/>
            <person name="Pham C."/>
            <person name="Simmons D."/>
            <person name="Wilczek-Boney K."/>
            <person name="Hale W."/>
            <person name="Jakkamsetti A."/>
            <person name="Pham P."/>
            <person name="Ruth R."/>
            <person name="San Lucas F."/>
            <person name="Warren J."/>
            <person name="Zhang J."/>
            <person name="Zhao Z."/>
            <person name="Zhou C."/>
            <person name="Zhu D."/>
            <person name="Lee S."/>
            <person name="Bess C."/>
            <person name="Blankenburg K."/>
            <person name="Forbes L."/>
            <person name="Fu Q."/>
            <person name="Gubbala S."/>
            <person name="Hirani K."/>
            <person name="Jayaseelan J.C."/>
            <person name="Lara F."/>
            <person name="Munidasa M."/>
            <person name="Palculict T."/>
            <person name="Patil S."/>
            <person name="Pu L.-L."/>
            <person name="Saada N."/>
            <person name="Tang L."/>
            <person name="Weissenberger G."/>
            <person name="Zhu Y."/>
            <person name="Hemphill L."/>
            <person name="Shang Y."/>
            <person name="Youmans B."/>
            <person name="Ayvaz T."/>
            <person name="Ross M."/>
            <person name="Santibanez J."/>
            <person name="Aqrawi P."/>
            <person name="Gross S."/>
            <person name="Joshi V."/>
            <person name="Fowler G."/>
            <person name="Nazareth L."/>
            <person name="Reid J."/>
            <person name="Worley K."/>
            <person name="Petrosino J."/>
            <person name="Highlander S."/>
            <person name="Gibbs R."/>
        </authorList>
    </citation>
    <scope>NUCLEOTIDE SEQUENCE [LARGE SCALE GENOMIC DNA]</scope>
    <source>
        <strain evidence="1 2">DSM 2778</strain>
    </source>
</reference>
<name>F5RPG9_9FIRM</name>
<keyword evidence="2" id="KW-1185">Reference proteome</keyword>
<proteinExistence type="predicted"/>
<evidence type="ECO:0000313" key="2">
    <source>
        <dbReference type="Proteomes" id="UP000004067"/>
    </source>
</evidence>
<dbReference type="HOGENOM" id="CLU_3221916_0_0_9"/>
<sequence>MKQPPAIFLWKHGLSPCSSQGGHAKSATSAILFVSYHKNAKMTSE</sequence>
<evidence type="ECO:0000313" key="1">
    <source>
        <dbReference type="EMBL" id="EGK57637.1"/>
    </source>
</evidence>
<accession>F5RPG9</accession>
<dbReference type="eggNOG" id="ENOG502ZV7M">
    <property type="taxonomic scope" value="Bacteria"/>
</dbReference>
<protein>
    <submittedName>
        <fullName evidence="1">Uncharacterized protein</fullName>
    </submittedName>
</protein>
<comment type="caution">
    <text evidence="1">The sequence shown here is derived from an EMBL/GenBank/DDBJ whole genome shotgun (WGS) entry which is preliminary data.</text>
</comment>
<dbReference type="Proteomes" id="UP000004067">
    <property type="component" value="Unassembled WGS sequence"/>
</dbReference>
<dbReference type="EMBL" id="AFHQ01000054">
    <property type="protein sequence ID" value="EGK57637.1"/>
    <property type="molecule type" value="Genomic_DNA"/>
</dbReference>